<proteinExistence type="inferred from homology"/>
<evidence type="ECO:0000313" key="6">
    <source>
        <dbReference type="EMBL" id="MBC8209218.1"/>
    </source>
</evidence>
<protein>
    <recommendedName>
        <fullName evidence="5">Probable membrane transporter protein</fullName>
    </recommendedName>
</protein>
<feature type="transmembrane region" description="Helical" evidence="5">
    <location>
        <begin position="47"/>
        <end position="69"/>
    </location>
</feature>
<evidence type="ECO:0000256" key="1">
    <source>
        <dbReference type="ARBA" id="ARBA00004141"/>
    </source>
</evidence>
<gene>
    <name evidence="6" type="ORF">H8E79_08650</name>
</gene>
<feature type="transmembrane region" description="Helical" evidence="5">
    <location>
        <begin position="107"/>
        <end position="124"/>
    </location>
</feature>
<keyword evidence="4 5" id="KW-0472">Membrane</keyword>
<dbReference type="PANTHER" id="PTHR43483">
    <property type="entry name" value="MEMBRANE TRANSPORTER PROTEIN HI_0806-RELATED"/>
    <property type="match status" value="1"/>
</dbReference>
<dbReference type="Proteomes" id="UP000599024">
    <property type="component" value="Unassembled WGS sequence"/>
</dbReference>
<evidence type="ECO:0000256" key="2">
    <source>
        <dbReference type="ARBA" id="ARBA00022692"/>
    </source>
</evidence>
<evidence type="ECO:0000256" key="5">
    <source>
        <dbReference type="RuleBase" id="RU363041"/>
    </source>
</evidence>
<evidence type="ECO:0000256" key="4">
    <source>
        <dbReference type="ARBA" id="ARBA00023136"/>
    </source>
</evidence>
<evidence type="ECO:0000256" key="3">
    <source>
        <dbReference type="ARBA" id="ARBA00022989"/>
    </source>
</evidence>
<feature type="transmembrane region" description="Helical" evidence="5">
    <location>
        <begin position="177"/>
        <end position="198"/>
    </location>
</feature>
<comment type="caution">
    <text evidence="6">The sequence shown here is derived from an EMBL/GenBank/DDBJ whole genome shotgun (WGS) entry which is preliminary data.</text>
</comment>
<dbReference type="PANTHER" id="PTHR43483:SF3">
    <property type="entry name" value="MEMBRANE TRANSPORTER PROTEIN HI_0806-RELATED"/>
    <property type="match status" value="1"/>
</dbReference>
<evidence type="ECO:0000313" key="7">
    <source>
        <dbReference type="Proteomes" id="UP000599024"/>
    </source>
</evidence>
<comment type="subcellular location">
    <subcellularLocation>
        <location evidence="5">Cell membrane</location>
        <topology evidence="5">Multi-pass membrane protein</topology>
    </subcellularLocation>
    <subcellularLocation>
        <location evidence="1">Membrane</location>
        <topology evidence="1">Multi-pass membrane protein</topology>
    </subcellularLocation>
</comment>
<dbReference type="InterPro" id="IPR002781">
    <property type="entry name" value="TM_pro_TauE-like"/>
</dbReference>
<comment type="similarity">
    <text evidence="5">Belongs to the 4-toluene sulfonate uptake permease (TSUP) (TC 2.A.102) family.</text>
</comment>
<feature type="transmembrane region" description="Helical" evidence="5">
    <location>
        <begin position="6"/>
        <end position="35"/>
    </location>
</feature>
<keyword evidence="3 5" id="KW-1133">Transmembrane helix</keyword>
<reference evidence="6 7" key="1">
    <citation type="submission" date="2020-08" db="EMBL/GenBank/DDBJ databases">
        <title>Bridging the membrane lipid divide: bacteria of the FCB group superphylum have the potential to synthesize archaeal ether lipids.</title>
        <authorList>
            <person name="Villanueva L."/>
            <person name="Von Meijenfeldt F.A.B."/>
            <person name="Westbye A.B."/>
            <person name="Yadav S."/>
            <person name="Hopmans E.C."/>
            <person name="Dutilh B.E."/>
            <person name="Sinninghe Damste J.S."/>
        </authorList>
    </citation>
    <scope>NUCLEOTIDE SEQUENCE [LARGE SCALE GENOMIC DNA]</scope>
    <source>
        <strain evidence="6">NIOZ-UU81</strain>
    </source>
</reference>
<feature type="transmembrane region" description="Helical" evidence="5">
    <location>
        <begin position="144"/>
        <end position="170"/>
    </location>
</feature>
<organism evidence="6 7">
    <name type="scientific">Candidatus Desulfatifera sulfidica</name>
    <dbReference type="NCBI Taxonomy" id="2841691"/>
    <lineage>
        <taxon>Bacteria</taxon>
        <taxon>Pseudomonadati</taxon>
        <taxon>Thermodesulfobacteriota</taxon>
        <taxon>Desulfobulbia</taxon>
        <taxon>Desulfobulbales</taxon>
        <taxon>Desulfobulbaceae</taxon>
        <taxon>Candidatus Desulfatifera</taxon>
    </lineage>
</organism>
<accession>A0A8J6N910</accession>
<keyword evidence="5" id="KW-1003">Cell membrane</keyword>
<keyword evidence="2 5" id="KW-0812">Transmembrane</keyword>
<sequence>MLTVIAIYLILGLAAGILSGLLGVGGGLVIVPMLVASLSWQHIPDQFIMHLALGTSMATIIFTSVSSFMAHHRRRAVHWPVVRQITPGILVGTFLGSCLATNLSGSLLKGFFIVFLYSVAYQMITSKKPQPSRKLPGNRGMFGTGNVIGGVSSLVGIGGGTLSVPFMIWCNIPVHQAIGTSAAIGFPIAMAGTLGYISNGLQTPDLPPYSLGYIYLPALAGIVAASVLTAPLGVRLAHSLPVVKLKRVFAILLLLVATRMLMDLL</sequence>
<dbReference type="Pfam" id="PF01925">
    <property type="entry name" value="TauE"/>
    <property type="match status" value="1"/>
</dbReference>
<feature type="transmembrane region" description="Helical" evidence="5">
    <location>
        <begin position="210"/>
        <end position="233"/>
    </location>
</feature>
<feature type="transmembrane region" description="Helical" evidence="5">
    <location>
        <begin position="245"/>
        <end position="262"/>
    </location>
</feature>
<dbReference type="GO" id="GO:0005886">
    <property type="term" value="C:plasma membrane"/>
    <property type="evidence" value="ECO:0007669"/>
    <property type="project" value="UniProtKB-SubCell"/>
</dbReference>
<dbReference type="AlphaFoldDB" id="A0A8J6N910"/>
<dbReference type="EMBL" id="JACNLK010000084">
    <property type="protein sequence ID" value="MBC8209218.1"/>
    <property type="molecule type" value="Genomic_DNA"/>
</dbReference>
<name>A0A8J6N910_9BACT</name>